<evidence type="ECO:0000313" key="1">
    <source>
        <dbReference type="EMBL" id="EFN78230.1"/>
    </source>
</evidence>
<dbReference type="EMBL" id="GL451923">
    <property type="protein sequence ID" value="EFN78230.1"/>
    <property type="molecule type" value="Genomic_DNA"/>
</dbReference>
<accession>E2C1E8</accession>
<keyword evidence="2" id="KW-1185">Reference proteome</keyword>
<dbReference type="InParanoid" id="E2C1E8"/>
<dbReference type="OrthoDB" id="6077919at2759"/>
<protein>
    <submittedName>
        <fullName evidence="1">Uncharacterized protein</fullName>
    </submittedName>
</protein>
<name>E2C1E8_HARSA</name>
<dbReference type="Proteomes" id="UP000008237">
    <property type="component" value="Unassembled WGS sequence"/>
</dbReference>
<dbReference type="AlphaFoldDB" id="E2C1E8"/>
<gene>
    <name evidence="1" type="ORF">EAI_06627</name>
</gene>
<sequence>MEGFKVKDEPMDALAIDSQVMDENIVSVVLKEEPGDRFDPDYMEDICSGTFEKVFLPIENNEVDFSNEMVNL</sequence>
<reference evidence="1 2" key="1">
    <citation type="journal article" date="2010" name="Science">
        <title>Genomic comparison of the ants Camponotus floridanus and Harpegnathos saltator.</title>
        <authorList>
            <person name="Bonasio R."/>
            <person name="Zhang G."/>
            <person name="Ye C."/>
            <person name="Mutti N.S."/>
            <person name="Fang X."/>
            <person name="Qin N."/>
            <person name="Donahue G."/>
            <person name="Yang P."/>
            <person name="Li Q."/>
            <person name="Li C."/>
            <person name="Zhang P."/>
            <person name="Huang Z."/>
            <person name="Berger S.L."/>
            <person name="Reinberg D."/>
            <person name="Wang J."/>
            <person name="Liebig J."/>
        </authorList>
    </citation>
    <scope>NUCLEOTIDE SEQUENCE [LARGE SCALE GENOMIC DNA]</scope>
    <source>
        <strain evidence="1 2">R22 G/1</strain>
    </source>
</reference>
<organism evidence="2">
    <name type="scientific">Harpegnathos saltator</name>
    <name type="common">Jerdon's jumping ant</name>
    <dbReference type="NCBI Taxonomy" id="610380"/>
    <lineage>
        <taxon>Eukaryota</taxon>
        <taxon>Metazoa</taxon>
        <taxon>Ecdysozoa</taxon>
        <taxon>Arthropoda</taxon>
        <taxon>Hexapoda</taxon>
        <taxon>Insecta</taxon>
        <taxon>Pterygota</taxon>
        <taxon>Neoptera</taxon>
        <taxon>Endopterygota</taxon>
        <taxon>Hymenoptera</taxon>
        <taxon>Apocrita</taxon>
        <taxon>Aculeata</taxon>
        <taxon>Formicoidea</taxon>
        <taxon>Formicidae</taxon>
        <taxon>Ponerinae</taxon>
        <taxon>Ponerini</taxon>
        <taxon>Harpegnathos</taxon>
    </lineage>
</organism>
<proteinExistence type="predicted"/>
<evidence type="ECO:0000313" key="2">
    <source>
        <dbReference type="Proteomes" id="UP000008237"/>
    </source>
</evidence>